<reference evidence="1 2" key="1">
    <citation type="submission" date="2016-03" db="EMBL/GenBank/DDBJ databases">
        <title>Genome sequencing of Devosia sp. S37.</title>
        <authorList>
            <person name="Mohd Nor M."/>
        </authorList>
    </citation>
    <scope>NUCLEOTIDE SEQUENCE [LARGE SCALE GENOMIC DNA]</scope>
    <source>
        <strain evidence="1 2">S37</strain>
    </source>
</reference>
<organism evidence="1 2">
    <name type="scientific">Devosia elaeis</name>
    <dbReference type="NCBI Taxonomy" id="1770058"/>
    <lineage>
        <taxon>Bacteria</taxon>
        <taxon>Pseudomonadati</taxon>
        <taxon>Pseudomonadota</taxon>
        <taxon>Alphaproteobacteria</taxon>
        <taxon>Hyphomicrobiales</taxon>
        <taxon>Devosiaceae</taxon>
        <taxon>Devosia</taxon>
    </lineage>
</organism>
<protein>
    <submittedName>
        <fullName evidence="1">Uncharacterized protein</fullName>
    </submittedName>
</protein>
<dbReference type="EMBL" id="LVVY01000012">
    <property type="protein sequence ID" value="OAM83491.1"/>
    <property type="molecule type" value="Genomic_DNA"/>
</dbReference>
<keyword evidence="2" id="KW-1185">Reference proteome</keyword>
<proteinExistence type="predicted"/>
<accession>A0A178I6Z0</accession>
<evidence type="ECO:0000313" key="1">
    <source>
        <dbReference type="EMBL" id="OAM83491.1"/>
    </source>
</evidence>
<dbReference type="Proteomes" id="UP000078389">
    <property type="component" value="Unassembled WGS sequence"/>
</dbReference>
<comment type="caution">
    <text evidence="1">The sequence shown here is derived from an EMBL/GenBank/DDBJ whole genome shotgun (WGS) entry which is preliminary data.</text>
</comment>
<evidence type="ECO:0000313" key="2">
    <source>
        <dbReference type="Proteomes" id="UP000078389"/>
    </source>
</evidence>
<sequence>MAGGISPVEYMLGIMRDSEADAKERAWAAEKVAPFVHPRPAPMERTVQIDLPDTSTPAGIDKALDAIIASMSKGELSPSEGQSFISVIEARRKAIEANDLLARIEALETQHQNKKG</sequence>
<dbReference type="AlphaFoldDB" id="A0A178I6Z0"/>
<name>A0A178I6Z0_9HYPH</name>
<gene>
    <name evidence="1" type="ORF">A3840_01020</name>
</gene>